<evidence type="ECO:0000259" key="2">
    <source>
        <dbReference type="Pfam" id="PF07859"/>
    </source>
</evidence>
<name>A0A174CXI1_9FIRM</name>
<sequence>MKKAVKAILNVLSYGGIEVESARRLADIKKLDPIRIFLRKLDMEIYNGDYKVPIRLFFQDEKMEEHGAKEAILFFHGGGWTTESVETYDRVCARMAQSTGQIVVSVEYRLAPEHRFPTGLEDCYAAAQAMLRGEILPEVTPENVTIMGDSAGGNLAAAVCLMARDKKELLPGKQILIYPAVNSCYTEKSPYKSVKTNGTGYLLTSVKMEDYVILYQRTEEDRKNPYFAPVLAENLQGLPDTLVLTAQYDPLRDEGEDYAKKLKRAGNLVEHHRIKGALHGYFALGIEHLYVQESFQYMNAFLRKEKQQKNADEELENIAAVKKQLTHGKA</sequence>
<dbReference type="GO" id="GO:0004806">
    <property type="term" value="F:triacylglycerol lipase activity"/>
    <property type="evidence" value="ECO:0007669"/>
    <property type="project" value="UniProtKB-EC"/>
</dbReference>
<evidence type="ECO:0000313" key="3">
    <source>
        <dbReference type="EMBL" id="CUO17727.1"/>
    </source>
</evidence>
<dbReference type="EMBL" id="CYYV01000006">
    <property type="protein sequence ID" value="CUO17727.1"/>
    <property type="molecule type" value="Genomic_DNA"/>
</dbReference>
<reference evidence="3 4" key="1">
    <citation type="submission" date="2015-09" db="EMBL/GenBank/DDBJ databases">
        <authorList>
            <consortium name="Pathogen Informatics"/>
        </authorList>
    </citation>
    <scope>NUCLEOTIDE SEQUENCE [LARGE SCALE GENOMIC DNA]</scope>
    <source>
        <strain evidence="3 4">2789STDY5608849</strain>
    </source>
</reference>
<dbReference type="Pfam" id="PF07859">
    <property type="entry name" value="Abhydrolase_3"/>
    <property type="match status" value="1"/>
</dbReference>
<dbReference type="SUPFAM" id="SSF53474">
    <property type="entry name" value="alpha/beta-Hydrolases"/>
    <property type="match status" value="1"/>
</dbReference>
<dbReference type="Proteomes" id="UP000095706">
    <property type="component" value="Unassembled WGS sequence"/>
</dbReference>
<dbReference type="Gene3D" id="3.40.50.1820">
    <property type="entry name" value="alpha/beta hydrolase"/>
    <property type="match status" value="1"/>
</dbReference>
<dbReference type="EC" id="3.1.1.3" evidence="3"/>
<dbReference type="InterPro" id="IPR050300">
    <property type="entry name" value="GDXG_lipolytic_enzyme"/>
</dbReference>
<dbReference type="AlphaFoldDB" id="A0A174CXI1"/>
<evidence type="ECO:0000313" key="4">
    <source>
        <dbReference type="Proteomes" id="UP000095706"/>
    </source>
</evidence>
<accession>A0A174CXI1</accession>
<organism evidence="3 4">
    <name type="scientific">Fusicatenibacter saccharivorans</name>
    <dbReference type="NCBI Taxonomy" id="1150298"/>
    <lineage>
        <taxon>Bacteria</taxon>
        <taxon>Bacillati</taxon>
        <taxon>Bacillota</taxon>
        <taxon>Clostridia</taxon>
        <taxon>Lachnospirales</taxon>
        <taxon>Lachnospiraceae</taxon>
        <taxon>Fusicatenibacter</taxon>
    </lineage>
</organism>
<dbReference type="PANTHER" id="PTHR48081">
    <property type="entry name" value="AB HYDROLASE SUPERFAMILY PROTEIN C4A8.06C"/>
    <property type="match status" value="1"/>
</dbReference>
<dbReference type="InterPro" id="IPR013094">
    <property type="entry name" value="AB_hydrolase_3"/>
</dbReference>
<proteinExistence type="predicted"/>
<protein>
    <submittedName>
        <fullName evidence="3">Lipase 2</fullName>
        <ecNumber evidence="3">3.1.1.3</ecNumber>
    </submittedName>
</protein>
<dbReference type="RefSeq" id="WP_055227319.1">
    <property type="nucleotide sequence ID" value="NZ_CYYV01000006.1"/>
</dbReference>
<gene>
    <name evidence="3" type="primary">lip2</name>
    <name evidence="3" type="ORF">ERS852406_01424</name>
</gene>
<feature type="domain" description="Alpha/beta hydrolase fold-3" evidence="2">
    <location>
        <begin position="72"/>
        <end position="282"/>
    </location>
</feature>
<dbReference type="InterPro" id="IPR029058">
    <property type="entry name" value="AB_hydrolase_fold"/>
</dbReference>
<keyword evidence="1 3" id="KW-0378">Hydrolase</keyword>
<evidence type="ECO:0000256" key="1">
    <source>
        <dbReference type="ARBA" id="ARBA00022801"/>
    </source>
</evidence>
<dbReference type="PANTHER" id="PTHR48081:SF8">
    <property type="entry name" value="ALPHA_BETA HYDROLASE FOLD-3 DOMAIN-CONTAINING PROTEIN-RELATED"/>
    <property type="match status" value="1"/>
</dbReference>